<sequence length="71" mass="7818">MSLPRIDDPDLPLDELMTAWPQTVPVFLSHRMLCVGCMINPFHTIVDACAEYGLDEAAFLEELRAAVSGSP</sequence>
<dbReference type="EMBL" id="CXPG01000014">
    <property type="protein sequence ID" value="CTQ32738.1"/>
    <property type="molecule type" value="Genomic_DNA"/>
</dbReference>
<dbReference type="AlphaFoldDB" id="A0A0M6XPB4"/>
<dbReference type="OrthoDB" id="5397989at2"/>
<dbReference type="RefSeq" id="WP_055682172.1">
    <property type="nucleotide sequence ID" value="NZ_CXPG01000014.1"/>
</dbReference>
<dbReference type="Gene3D" id="1.10.3910.10">
    <property type="entry name" value="SP0561-like"/>
    <property type="match status" value="1"/>
</dbReference>
<name>A0A0M6XPB4_9RHOB</name>
<dbReference type="PANTHER" id="PTHR39341:SF1">
    <property type="entry name" value="DUF1858 DOMAIN-CONTAINING PROTEIN"/>
    <property type="match status" value="1"/>
</dbReference>
<keyword evidence="2" id="KW-1185">Reference proteome</keyword>
<dbReference type="InterPro" id="IPR023883">
    <property type="entry name" value="CHP03980_redox-disulphide"/>
</dbReference>
<reference evidence="1 2" key="1">
    <citation type="submission" date="2015-07" db="EMBL/GenBank/DDBJ databases">
        <authorList>
            <person name="Noorani M."/>
        </authorList>
    </citation>
    <scope>NUCLEOTIDE SEQUENCE [LARGE SCALE GENOMIC DNA]</scope>
    <source>
        <strain evidence="1 2">CECT 5088</strain>
    </source>
</reference>
<dbReference type="SUPFAM" id="SSF140683">
    <property type="entry name" value="SP0561-like"/>
    <property type="match status" value="1"/>
</dbReference>
<proteinExistence type="predicted"/>
<protein>
    <submittedName>
        <fullName evidence="1">Hybrid cluster protein-associated redox disulfide domain protein</fullName>
    </submittedName>
</protein>
<dbReference type="Proteomes" id="UP000048908">
    <property type="component" value="Unassembled WGS sequence"/>
</dbReference>
<dbReference type="InterPro" id="IPR038062">
    <property type="entry name" value="ScdA-like_N_sf"/>
</dbReference>
<dbReference type="STRING" id="282197.SAMN04488517_101673"/>
<gene>
    <name evidence="1" type="ORF">JAN5088_01510</name>
</gene>
<dbReference type="NCBIfam" id="TIGR03980">
    <property type="entry name" value="prismane_assoc"/>
    <property type="match status" value="1"/>
</dbReference>
<organism evidence="1 2">
    <name type="scientific">Jannaschia rubra</name>
    <dbReference type="NCBI Taxonomy" id="282197"/>
    <lineage>
        <taxon>Bacteria</taxon>
        <taxon>Pseudomonadati</taxon>
        <taxon>Pseudomonadota</taxon>
        <taxon>Alphaproteobacteria</taxon>
        <taxon>Rhodobacterales</taxon>
        <taxon>Roseobacteraceae</taxon>
        <taxon>Jannaschia</taxon>
    </lineage>
</organism>
<evidence type="ECO:0000313" key="2">
    <source>
        <dbReference type="Proteomes" id="UP000048908"/>
    </source>
</evidence>
<dbReference type="PANTHER" id="PTHR39341">
    <property type="entry name" value="BSL7085 PROTEIN"/>
    <property type="match status" value="1"/>
</dbReference>
<accession>A0A0M6XPB4</accession>
<evidence type="ECO:0000313" key="1">
    <source>
        <dbReference type="EMBL" id="CTQ32738.1"/>
    </source>
</evidence>